<keyword evidence="6 8" id="KW-1133">Transmembrane helix</keyword>
<name>A0ABZ0URG3_9RICK</name>
<evidence type="ECO:0000256" key="1">
    <source>
        <dbReference type="ARBA" id="ARBA00004429"/>
    </source>
</evidence>
<evidence type="ECO:0000313" key="10">
    <source>
        <dbReference type="Proteomes" id="UP001326613"/>
    </source>
</evidence>
<keyword evidence="7 8" id="KW-0472">Membrane</keyword>
<protein>
    <recommendedName>
        <fullName evidence="3">Putative Na(+)/H(+) antiporter NhaA homolog</fullName>
    </recommendedName>
</protein>
<reference evidence="9 10" key="1">
    <citation type="submission" date="2022-10" db="EMBL/GenBank/DDBJ databases">
        <title>Host association and intracellularity evolved multiple times independently in the Rickettsiales.</title>
        <authorList>
            <person name="Castelli M."/>
            <person name="Nardi T."/>
            <person name="Gammuto L."/>
            <person name="Bellinzona G."/>
            <person name="Sabaneyeva E."/>
            <person name="Potekhin A."/>
            <person name="Serra V."/>
            <person name="Petroni G."/>
            <person name="Sassera D."/>
        </authorList>
    </citation>
    <scope>NUCLEOTIDE SEQUENCE [LARGE SCALE GENOMIC DNA]</scope>
    <source>
        <strain evidence="9 10">Kr 154-4</strain>
    </source>
</reference>
<evidence type="ECO:0000256" key="8">
    <source>
        <dbReference type="SAM" id="Phobius"/>
    </source>
</evidence>
<dbReference type="InterPro" id="IPR004670">
    <property type="entry name" value="NhaA"/>
</dbReference>
<dbReference type="RefSeq" id="WP_323738686.1">
    <property type="nucleotide sequence ID" value="NZ_CP112932.1"/>
</dbReference>
<accession>A0ABZ0URG3</accession>
<evidence type="ECO:0000256" key="4">
    <source>
        <dbReference type="ARBA" id="ARBA00022475"/>
    </source>
</evidence>
<dbReference type="PANTHER" id="PTHR30341:SF0">
    <property type="entry name" value="NA(+)_H(+) ANTIPORTER NHAA"/>
    <property type="match status" value="1"/>
</dbReference>
<sequence length="86" mass="9151">MIGVFLGLFLGKQLGITLSSYIAIKLKWAALPPDSSFIFIYIASVFAGIGFTMSLFIGFLAFPISILQNLVKMGVIAGSLSCVVMA</sequence>
<keyword evidence="10" id="KW-1185">Reference proteome</keyword>
<dbReference type="Gene3D" id="1.20.1530.10">
    <property type="entry name" value="Na+/H+ antiporter like domain"/>
    <property type="match status" value="1"/>
</dbReference>
<evidence type="ECO:0000256" key="3">
    <source>
        <dbReference type="ARBA" id="ARBA00015550"/>
    </source>
</evidence>
<proteinExistence type="inferred from homology"/>
<gene>
    <name evidence="9" type="ORF">Trichorick_00516</name>
</gene>
<comment type="subcellular location">
    <subcellularLocation>
        <location evidence="1">Cell inner membrane</location>
        <topology evidence="1">Multi-pass membrane protein</topology>
    </subcellularLocation>
</comment>
<dbReference type="Proteomes" id="UP001326613">
    <property type="component" value="Chromosome"/>
</dbReference>
<keyword evidence="5 8" id="KW-0812">Transmembrane</keyword>
<evidence type="ECO:0000256" key="2">
    <source>
        <dbReference type="ARBA" id="ARBA00008041"/>
    </source>
</evidence>
<evidence type="ECO:0000256" key="5">
    <source>
        <dbReference type="ARBA" id="ARBA00022692"/>
    </source>
</evidence>
<evidence type="ECO:0000256" key="7">
    <source>
        <dbReference type="ARBA" id="ARBA00023136"/>
    </source>
</evidence>
<dbReference type="InterPro" id="IPR023171">
    <property type="entry name" value="Na/H_antiporter_dom_sf"/>
</dbReference>
<evidence type="ECO:0000256" key="6">
    <source>
        <dbReference type="ARBA" id="ARBA00022989"/>
    </source>
</evidence>
<dbReference type="PANTHER" id="PTHR30341">
    <property type="entry name" value="SODIUM ION/PROTON ANTIPORTER NHAA-RELATED"/>
    <property type="match status" value="1"/>
</dbReference>
<dbReference type="EMBL" id="CP112932">
    <property type="protein sequence ID" value="WPY00633.1"/>
    <property type="molecule type" value="Genomic_DNA"/>
</dbReference>
<feature type="transmembrane region" description="Helical" evidence="8">
    <location>
        <begin position="39"/>
        <end position="62"/>
    </location>
</feature>
<evidence type="ECO:0000313" key="9">
    <source>
        <dbReference type="EMBL" id="WPY00633.1"/>
    </source>
</evidence>
<keyword evidence="4" id="KW-1003">Cell membrane</keyword>
<comment type="similarity">
    <text evidence="2">Belongs to the NhaA Na(+)/H(+) (TC 2.A.33) antiporter family.</text>
</comment>
<dbReference type="Pfam" id="PF06965">
    <property type="entry name" value="Na_H_antiport_1"/>
    <property type="match status" value="1"/>
</dbReference>
<organism evidence="9 10">
    <name type="scientific">Candidatus Trichorickettsia mobilis</name>
    <dbReference type="NCBI Taxonomy" id="1346319"/>
    <lineage>
        <taxon>Bacteria</taxon>
        <taxon>Pseudomonadati</taxon>
        <taxon>Pseudomonadota</taxon>
        <taxon>Alphaproteobacteria</taxon>
        <taxon>Rickettsiales</taxon>
        <taxon>Rickettsiaceae</taxon>
        <taxon>Rickettsieae</taxon>
        <taxon>Candidatus Trichorickettsia</taxon>
    </lineage>
</organism>